<evidence type="ECO:0000256" key="5">
    <source>
        <dbReference type="ARBA" id="ARBA00022840"/>
    </source>
</evidence>
<keyword evidence="11" id="KW-0808">Transferase</keyword>
<name>A0AAD9R3L1_ACRCE</name>
<evidence type="ECO:0000256" key="1">
    <source>
        <dbReference type="ARBA" id="ARBA00004370"/>
    </source>
</evidence>
<dbReference type="Gene3D" id="1.10.510.10">
    <property type="entry name" value="Transferase(Phosphotransferase) domain 1"/>
    <property type="match status" value="1"/>
</dbReference>
<keyword evidence="4" id="KW-0547">Nucleotide-binding</keyword>
<evidence type="ECO:0000313" key="12">
    <source>
        <dbReference type="Proteomes" id="UP001249851"/>
    </source>
</evidence>
<dbReference type="PROSITE" id="PS50011">
    <property type="entry name" value="PROTEIN_KINASE_DOM"/>
    <property type="match status" value="1"/>
</dbReference>
<keyword evidence="7" id="KW-0472">Membrane</keyword>
<dbReference type="InterPro" id="IPR000719">
    <property type="entry name" value="Prot_kinase_dom"/>
</dbReference>
<dbReference type="InterPro" id="IPR011009">
    <property type="entry name" value="Kinase-like_dom_sf"/>
</dbReference>
<keyword evidence="3" id="KW-0732">Signal</keyword>
<dbReference type="AlphaFoldDB" id="A0AAD9R3L1"/>
<reference evidence="11" key="2">
    <citation type="journal article" date="2023" name="Science">
        <title>Genomic signatures of disease resistance in endangered staghorn corals.</title>
        <authorList>
            <person name="Vollmer S.V."/>
            <person name="Selwyn J.D."/>
            <person name="Despard B.A."/>
            <person name="Roesel C.L."/>
        </authorList>
    </citation>
    <scope>NUCLEOTIDE SEQUENCE</scope>
    <source>
        <strain evidence="11">K2</strain>
    </source>
</reference>
<dbReference type="Pfam" id="PF07714">
    <property type="entry name" value="PK_Tyr_Ser-Thr"/>
    <property type="match status" value="1"/>
</dbReference>
<dbReference type="SUPFAM" id="SSF56112">
    <property type="entry name" value="Protein kinase-like (PK-like)"/>
    <property type="match status" value="1"/>
</dbReference>
<evidence type="ECO:0000256" key="6">
    <source>
        <dbReference type="ARBA" id="ARBA00022989"/>
    </source>
</evidence>
<keyword evidence="8 11" id="KW-0675">Receptor</keyword>
<gene>
    <name evidence="11" type="ORF">P5673_002326</name>
</gene>
<evidence type="ECO:0000256" key="4">
    <source>
        <dbReference type="ARBA" id="ARBA00022741"/>
    </source>
</evidence>
<evidence type="ECO:0000256" key="9">
    <source>
        <dbReference type="SAM" id="MobiDB-lite"/>
    </source>
</evidence>
<feature type="region of interest" description="Disordered" evidence="9">
    <location>
        <begin position="77"/>
        <end position="102"/>
    </location>
</feature>
<comment type="caution">
    <text evidence="11">The sequence shown here is derived from an EMBL/GenBank/DDBJ whole genome shotgun (WGS) entry which is preliminary data.</text>
</comment>
<keyword evidence="2" id="KW-0812">Transmembrane</keyword>
<feature type="domain" description="Protein kinase" evidence="10">
    <location>
        <begin position="1"/>
        <end position="202"/>
    </location>
</feature>
<sequence length="250" mass="27848">MRGAERCSIILNEPYQIPVRGREKEKVITASCRPIANAFALTAAHALHAFCPSALPVNIFIAAVGAKNPLVPPKDPALLHSSSPTEHQLHRPPPLASHQISHEREGKAAGVQALAVIKRKETISASLWSYGILLWELITLGSSPYPGVAGRDIHKLIKNGYRMDKPENCSQQMYQLMLSCWAANAEDRPSFTDLRNYLEEMLEADDELYISVNCDDFDYYCTLANNLESSSEVEEERLMSPMSSEAHHYV</sequence>
<evidence type="ECO:0000256" key="3">
    <source>
        <dbReference type="ARBA" id="ARBA00022729"/>
    </source>
</evidence>
<dbReference type="InterPro" id="IPR020635">
    <property type="entry name" value="Tyr_kinase_cat_dom"/>
</dbReference>
<proteinExistence type="predicted"/>
<dbReference type="PRINTS" id="PR00109">
    <property type="entry name" value="TYRKINASE"/>
</dbReference>
<evidence type="ECO:0000256" key="8">
    <source>
        <dbReference type="ARBA" id="ARBA00023170"/>
    </source>
</evidence>
<keyword evidence="5" id="KW-0067">ATP-binding</keyword>
<dbReference type="FunFam" id="1.10.510.10:FF:001927">
    <property type="entry name" value="Receptor protein-tyrosine kinase"/>
    <property type="match status" value="1"/>
</dbReference>
<dbReference type="GO" id="GO:0043235">
    <property type="term" value="C:receptor complex"/>
    <property type="evidence" value="ECO:0007669"/>
    <property type="project" value="TreeGrafter"/>
</dbReference>
<dbReference type="SMART" id="SM00219">
    <property type="entry name" value="TyrKc"/>
    <property type="match status" value="1"/>
</dbReference>
<dbReference type="GO" id="GO:0005886">
    <property type="term" value="C:plasma membrane"/>
    <property type="evidence" value="ECO:0007669"/>
    <property type="project" value="TreeGrafter"/>
</dbReference>
<accession>A0AAD9R3L1</accession>
<dbReference type="Proteomes" id="UP001249851">
    <property type="component" value="Unassembled WGS sequence"/>
</dbReference>
<comment type="subcellular location">
    <subcellularLocation>
        <location evidence="1">Membrane</location>
    </subcellularLocation>
</comment>
<keyword evidence="11" id="KW-0418">Kinase</keyword>
<dbReference type="EMBL" id="JARQWQ010000004">
    <property type="protein sequence ID" value="KAK2572121.1"/>
    <property type="molecule type" value="Genomic_DNA"/>
</dbReference>
<reference evidence="11" key="1">
    <citation type="journal article" date="2023" name="G3 (Bethesda)">
        <title>Whole genome assembly and annotation of the endangered Caribbean coral Acropora cervicornis.</title>
        <authorList>
            <person name="Selwyn J.D."/>
            <person name="Vollmer S.V."/>
        </authorList>
    </citation>
    <scope>NUCLEOTIDE SEQUENCE</scope>
    <source>
        <strain evidence="11">K2</strain>
    </source>
</reference>
<keyword evidence="12" id="KW-1185">Reference proteome</keyword>
<evidence type="ECO:0000259" key="10">
    <source>
        <dbReference type="PROSITE" id="PS50011"/>
    </source>
</evidence>
<protein>
    <submittedName>
        <fullName evidence="11">Proto-oncogene tyrosine-protein kinase receptor Ret</fullName>
    </submittedName>
</protein>
<dbReference type="InterPro" id="IPR001245">
    <property type="entry name" value="Ser-Thr/Tyr_kinase_cat_dom"/>
</dbReference>
<evidence type="ECO:0000313" key="11">
    <source>
        <dbReference type="EMBL" id="KAK2572121.1"/>
    </source>
</evidence>
<organism evidence="11 12">
    <name type="scientific">Acropora cervicornis</name>
    <name type="common">Staghorn coral</name>
    <dbReference type="NCBI Taxonomy" id="6130"/>
    <lineage>
        <taxon>Eukaryota</taxon>
        <taxon>Metazoa</taxon>
        <taxon>Cnidaria</taxon>
        <taxon>Anthozoa</taxon>
        <taxon>Hexacorallia</taxon>
        <taxon>Scleractinia</taxon>
        <taxon>Astrocoeniina</taxon>
        <taxon>Acroporidae</taxon>
        <taxon>Acropora</taxon>
    </lineage>
</organism>
<keyword evidence="6" id="KW-1133">Transmembrane helix</keyword>
<dbReference type="GO" id="GO:0004714">
    <property type="term" value="F:transmembrane receptor protein tyrosine kinase activity"/>
    <property type="evidence" value="ECO:0007669"/>
    <property type="project" value="TreeGrafter"/>
</dbReference>
<dbReference type="GO" id="GO:0005524">
    <property type="term" value="F:ATP binding"/>
    <property type="evidence" value="ECO:0007669"/>
    <property type="project" value="UniProtKB-KW"/>
</dbReference>
<dbReference type="GO" id="GO:0007169">
    <property type="term" value="P:cell surface receptor protein tyrosine kinase signaling pathway"/>
    <property type="evidence" value="ECO:0007669"/>
    <property type="project" value="TreeGrafter"/>
</dbReference>
<evidence type="ECO:0000256" key="2">
    <source>
        <dbReference type="ARBA" id="ARBA00022692"/>
    </source>
</evidence>
<dbReference type="PANTHER" id="PTHR24416:SF550">
    <property type="entry name" value="FIBROBLAST GROWTH FACTOR RECEPTOR HOMOLOG 1-RELATED"/>
    <property type="match status" value="1"/>
</dbReference>
<dbReference type="InterPro" id="IPR050122">
    <property type="entry name" value="RTK"/>
</dbReference>
<dbReference type="PANTHER" id="PTHR24416">
    <property type="entry name" value="TYROSINE-PROTEIN KINASE RECEPTOR"/>
    <property type="match status" value="1"/>
</dbReference>
<evidence type="ECO:0000256" key="7">
    <source>
        <dbReference type="ARBA" id="ARBA00023136"/>
    </source>
</evidence>